<feature type="compositionally biased region" description="Basic and acidic residues" evidence="1">
    <location>
        <begin position="630"/>
        <end position="648"/>
    </location>
</feature>
<feature type="compositionally biased region" description="Low complexity" evidence="1">
    <location>
        <begin position="172"/>
        <end position="192"/>
    </location>
</feature>
<feature type="compositionally biased region" description="Low complexity" evidence="1">
    <location>
        <begin position="1115"/>
        <end position="1133"/>
    </location>
</feature>
<feature type="region of interest" description="Disordered" evidence="1">
    <location>
        <begin position="303"/>
        <end position="323"/>
    </location>
</feature>
<feature type="region of interest" description="Disordered" evidence="1">
    <location>
        <begin position="1115"/>
        <end position="1138"/>
    </location>
</feature>
<feature type="compositionally biased region" description="Pro residues" evidence="1">
    <location>
        <begin position="215"/>
        <end position="230"/>
    </location>
</feature>
<feature type="compositionally biased region" description="Pro residues" evidence="1">
    <location>
        <begin position="747"/>
        <end position="759"/>
    </location>
</feature>
<feature type="compositionally biased region" description="Acidic residues" evidence="1">
    <location>
        <begin position="531"/>
        <end position="541"/>
    </location>
</feature>
<feature type="compositionally biased region" description="Low complexity" evidence="1">
    <location>
        <begin position="877"/>
        <end position="900"/>
    </location>
</feature>
<keyword evidence="3" id="KW-1185">Reference proteome</keyword>
<dbReference type="EMBL" id="JAEHOC010000063">
    <property type="protein sequence ID" value="KAG2424659.1"/>
    <property type="molecule type" value="Genomic_DNA"/>
</dbReference>
<proteinExistence type="predicted"/>
<name>A0A835SCX9_CHLIN</name>
<feature type="compositionally biased region" description="Low complexity" evidence="1">
    <location>
        <begin position="785"/>
        <end position="798"/>
    </location>
</feature>
<feature type="compositionally biased region" description="Low complexity" evidence="1">
    <location>
        <begin position="658"/>
        <end position="672"/>
    </location>
</feature>
<dbReference type="PANTHER" id="PTHR40903:SF1">
    <property type="entry name" value="HYPHALLY REGULATED CELL WALL PROTEIN 3"/>
    <property type="match status" value="1"/>
</dbReference>
<feature type="compositionally biased region" description="Low complexity" evidence="1">
    <location>
        <begin position="303"/>
        <end position="321"/>
    </location>
</feature>
<feature type="region of interest" description="Disordered" evidence="1">
    <location>
        <begin position="853"/>
        <end position="959"/>
    </location>
</feature>
<feature type="compositionally biased region" description="Low complexity" evidence="1">
    <location>
        <begin position="231"/>
        <end position="242"/>
    </location>
</feature>
<feature type="compositionally biased region" description="Low complexity" evidence="1">
    <location>
        <begin position="760"/>
        <end position="769"/>
    </location>
</feature>
<comment type="caution">
    <text evidence="2">The sequence shown here is derived from an EMBL/GenBank/DDBJ whole genome shotgun (WGS) entry which is preliminary data.</text>
</comment>
<feature type="compositionally biased region" description="Basic and acidic residues" evidence="1">
    <location>
        <begin position="605"/>
        <end position="618"/>
    </location>
</feature>
<dbReference type="AlphaFoldDB" id="A0A835SCX9"/>
<dbReference type="OrthoDB" id="548634at2759"/>
<gene>
    <name evidence="2" type="ORF">HXX76_014383</name>
</gene>
<reference evidence="2" key="1">
    <citation type="journal article" date="2020" name="bioRxiv">
        <title>Comparative genomics of Chlamydomonas.</title>
        <authorList>
            <person name="Craig R.J."/>
            <person name="Hasan A.R."/>
            <person name="Ness R.W."/>
            <person name="Keightley P.D."/>
        </authorList>
    </citation>
    <scope>NUCLEOTIDE SEQUENCE</scope>
    <source>
        <strain evidence="2">SAG 7.73</strain>
    </source>
</reference>
<sequence>MLFQPSPHGSVFAAVRGRIICYDANTKSGIVATTTPDGVESAYLHKDYVFPPLPPGLDLRVGLEVAYEHHRPGTGGRAYAYNIRVTTPLPWTPLPQAAATLPWLQQPPVRASLQPAVAWQGQPAQVPPGARGFSATAPQPLGQRQVPQLQGGHGGSGGRTASLQGLPGNGVGSSSIHTAATSTTTASGVHAAQPAVMDPSRATGDSGKGSAAGPGMPPPRPLAALPPLPSSPTSASGTLAAARPHGMRPTAAIPLGGSTAPTALPGSGAAAAARAVFSRCGPRGAALMTSTVAGLRAQQRQQALLQQHGSQQGGAASSSRGWWPSADEWASACRGGRTSVPPPAPKMRPLPGTRVMLAPEAVPVTQPAHEAAQAPPPPPPPPLPSSPPPPLPAEAPPSRTVALPAQAVRQLRPDTGGSAAQCVAAGWLLADDGLGKAGDGVGKPVPGAAGEDLSRRPKGGLAHLYEDLSLSSDDDVGARGAGRGGGYGGTGGGGGAGGGGGRHGVRGAGGGGAGGSGRVGALMVDLTTAGGEDDDDGEEGEIPAAGPTAPAPAARTSTSNWAGARAAHGDQGPVGRGGGGGDLADEFHRLRLGQPQAYRHHSRSHNRDEDYRGERDGRGSQYQHQQYYWNRDRSRDRSHDRWHADARQRQQWGHPAEHPGAAAARAAVHGQARSPQRRTFPGPALARGQEAVRGRSPQRRGGAPQQPHPPRHAQPNAIPVPLPPPPPPPAVKLQAPAAPKPVQGLQPPGPGPQAAPPPATSATEAQQQPNRRRRRGKGGGGCSGGAAAAAAAAGTAQGCMPGGVQVEDGRRRVVSMAAVLAAAAQVRQRRRSSTACGLDGPAPALSAAALATRSRAKAEALSESGSDDDVAPPAAFSCPSSQPGSCGASAAAGAASKPAAPTLPSQGSQVAAAAVEAQGTRPQLQGLQGSEEADTEDGEGGPYGSSRAGDGGASSRGGGYDRAKYVVAATAVPESSSRSSAGGAAAAAAADCQQGGSVGPAAGAGVVKPMGPVPGAQTMRLFCGHCGKEQTWDTDASRARPLPDPAAPDGLKRTRDGGRLLFDARGAACGHCGCLAMTSPLSAVCSYCDAIMSGFRPTYWKCINVDGTARRRVMGGASASGGAASSKAAGKASVPADKEGGSEAAAAAEAAGAGATGAACEYSRTCSICEQHDYRYPGKPRCRCPRFHGAIAGQVTGNKAGHLGWVVVH</sequence>
<accession>A0A835SCX9</accession>
<feature type="compositionally biased region" description="Gly residues" evidence="1">
    <location>
        <begin position="479"/>
        <end position="518"/>
    </location>
</feature>
<feature type="region of interest" description="Disordered" evidence="1">
    <location>
        <begin position="365"/>
        <end position="398"/>
    </location>
</feature>
<feature type="compositionally biased region" description="Gly residues" evidence="1">
    <location>
        <begin position="572"/>
        <end position="582"/>
    </location>
</feature>
<feature type="compositionally biased region" description="Gly residues" evidence="1">
    <location>
        <begin position="949"/>
        <end position="958"/>
    </location>
</feature>
<feature type="compositionally biased region" description="Low complexity" evidence="1">
    <location>
        <begin position="731"/>
        <end position="746"/>
    </location>
</feature>
<evidence type="ECO:0000256" key="1">
    <source>
        <dbReference type="SAM" id="MobiDB-lite"/>
    </source>
</evidence>
<dbReference type="PANTHER" id="PTHR40903">
    <property type="entry name" value="GLYCINE-RICH CELL WALL STRUCTURAL PROTEIN 1-LIKE"/>
    <property type="match status" value="1"/>
</dbReference>
<dbReference type="Proteomes" id="UP000650467">
    <property type="component" value="Unassembled WGS sequence"/>
</dbReference>
<feature type="region of interest" description="Disordered" evidence="1">
    <location>
        <begin position="120"/>
        <end position="259"/>
    </location>
</feature>
<protein>
    <submittedName>
        <fullName evidence="2">Uncharacterized protein</fullName>
    </submittedName>
</protein>
<feature type="region of interest" description="Disordered" evidence="1">
    <location>
        <begin position="1034"/>
        <end position="1053"/>
    </location>
</feature>
<evidence type="ECO:0000313" key="2">
    <source>
        <dbReference type="EMBL" id="KAG2424659.1"/>
    </source>
</evidence>
<evidence type="ECO:0000313" key="3">
    <source>
        <dbReference type="Proteomes" id="UP000650467"/>
    </source>
</evidence>
<organism evidence="2 3">
    <name type="scientific">Chlamydomonas incerta</name>
    <dbReference type="NCBI Taxonomy" id="51695"/>
    <lineage>
        <taxon>Eukaryota</taxon>
        <taxon>Viridiplantae</taxon>
        <taxon>Chlorophyta</taxon>
        <taxon>core chlorophytes</taxon>
        <taxon>Chlorophyceae</taxon>
        <taxon>CS clade</taxon>
        <taxon>Chlamydomonadales</taxon>
        <taxon>Chlamydomonadaceae</taxon>
        <taxon>Chlamydomonas</taxon>
    </lineage>
</organism>
<feature type="compositionally biased region" description="Pro residues" evidence="1">
    <location>
        <begin position="374"/>
        <end position="395"/>
    </location>
</feature>
<feature type="compositionally biased region" description="Low complexity" evidence="1">
    <location>
        <begin position="542"/>
        <end position="556"/>
    </location>
</feature>
<feature type="region of interest" description="Disordered" evidence="1">
    <location>
        <begin position="466"/>
        <end position="804"/>
    </location>
</feature>
<feature type="compositionally biased region" description="Pro residues" evidence="1">
    <location>
        <begin position="718"/>
        <end position="730"/>
    </location>
</feature>